<proteinExistence type="predicted"/>
<reference evidence="1" key="2">
    <citation type="journal article" date="2015" name="Data Brief">
        <title>Shoot transcriptome of the giant reed, Arundo donax.</title>
        <authorList>
            <person name="Barrero R.A."/>
            <person name="Guerrero F.D."/>
            <person name="Moolhuijzen P."/>
            <person name="Goolsby J.A."/>
            <person name="Tidwell J."/>
            <person name="Bellgard S.E."/>
            <person name="Bellgard M.I."/>
        </authorList>
    </citation>
    <scope>NUCLEOTIDE SEQUENCE</scope>
    <source>
        <tissue evidence="1">Shoot tissue taken approximately 20 cm above the soil surface</tissue>
    </source>
</reference>
<sequence length="53" mass="6208">MLIPLGRHVSDTYSLHLALHIRHCSMSFQQVCCVTEIRSKLHNLTHQYQGYIK</sequence>
<protein>
    <submittedName>
        <fullName evidence="1">Uncharacterized protein</fullName>
    </submittedName>
</protein>
<evidence type="ECO:0000313" key="1">
    <source>
        <dbReference type="EMBL" id="JAD91731.1"/>
    </source>
</evidence>
<dbReference type="EMBL" id="GBRH01206164">
    <property type="protein sequence ID" value="JAD91731.1"/>
    <property type="molecule type" value="Transcribed_RNA"/>
</dbReference>
<dbReference type="AlphaFoldDB" id="A0A0A9DV97"/>
<accession>A0A0A9DV97</accession>
<reference evidence="1" key="1">
    <citation type="submission" date="2014-09" db="EMBL/GenBank/DDBJ databases">
        <authorList>
            <person name="Magalhaes I.L.F."/>
            <person name="Oliveira U."/>
            <person name="Santos F.R."/>
            <person name="Vidigal T.H.D.A."/>
            <person name="Brescovit A.D."/>
            <person name="Santos A.J."/>
        </authorList>
    </citation>
    <scope>NUCLEOTIDE SEQUENCE</scope>
    <source>
        <tissue evidence="1">Shoot tissue taken approximately 20 cm above the soil surface</tissue>
    </source>
</reference>
<name>A0A0A9DV97_ARUDO</name>
<organism evidence="1">
    <name type="scientific">Arundo donax</name>
    <name type="common">Giant reed</name>
    <name type="synonym">Donax arundinaceus</name>
    <dbReference type="NCBI Taxonomy" id="35708"/>
    <lineage>
        <taxon>Eukaryota</taxon>
        <taxon>Viridiplantae</taxon>
        <taxon>Streptophyta</taxon>
        <taxon>Embryophyta</taxon>
        <taxon>Tracheophyta</taxon>
        <taxon>Spermatophyta</taxon>
        <taxon>Magnoliopsida</taxon>
        <taxon>Liliopsida</taxon>
        <taxon>Poales</taxon>
        <taxon>Poaceae</taxon>
        <taxon>PACMAD clade</taxon>
        <taxon>Arundinoideae</taxon>
        <taxon>Arundineae</taxon>
        <taxon>Arundo</taxon>
    </lineage>
</organism>